<evidence type="ECO:0000259" key="1">
    <source>
        <dbReference type="Pfam" id="PF25837"/>
    </source>
</evidence>
<feature type="domain" description="D-apionate lactonase N-terminal" evidence="1">
    <location>
        <begin position="10"/>
        <end position="212"/>
    </location>
</feature>
<dbReference type="RefSeq" id="WP_307294489.1">
    <property type="nucleotide sequence ID" value="NZ_JAUSXV010000001.1"/>
</dbReference>
<dbReference type="Pfam" id="PF25838">
    <property type="entry name" value="Apionate_lact_M"/>
    <property type="match status" value="1"/>
</dbReference>
<comment type="caution">
    <text evidence="3">The sequence shown here is derived from an EMBL/GenBank/DDBJ whole genome shotgun (WGS) entry which is preliminary data.</text>
</comment>
<name>A0AAW8EVR6_9MICO</name>
<proteinExistence type="predicted"/>
<protein>
    <submittedName>
        <fullName evidence="3">Uncharacterized protein</fullName>
    </submittedName>
</protein>
<accession>A0AAW8EVR6</accession>
<gene>
    <name evidence="3" type="ORF">QFZ53_001140</name>
</gene>
<evidence type="ECO:0000313" key="3">
    <source>
        <dbReference type="EMBL" id="MDQ0646944.1"/>
    </source>
</evidence>
<dbReference type="InterPro" id="IPR058788">
    <property type="entry name" value="ApnL_N"/>
</dbReference>
<dbReference type="AlphaFoldDB" id="A0AAW8EVR6"/>
<evidence type="ECO:0000259" key="2">
    <source>
        <dbReference type="Pfam" id="PF25838"/>
    </source>
</evidence>
<evidence type="ECO:0000313" key="4">
    <source>
        <dbReference type="Proteomes" id="UP001244427"/>
    </source>
</evidence>
<dbReference type="Pfam" id="PF25837">
    <property type="entry name" value="Apionate_lact_N"/>
    <property type="match status" value="1"/>
</dbReference>
<keyword evidence="4" id="KW-1185">Reference proteome</keyword>
<dbReference type="Proteomes" id="UP001244427">
    <property type="component" value="Unassembled WGS sequence"/>
</dbReference>
<dbReference type="InterPro" id="IPR058787">
    <property type="entry name" value="ApnL_M"/>
</dbReference>
<dbReference type="EMBL" id="JAUSXV010000001">
    <property type="protein sequence ID" value="MDQ0646944.1"/>
    <property type="molecule type" value="Genomic_DNA"/>
</dbReference>
<feature type="domain" description="D-apionate lactonase TIM barrel" evidence="2">
    <location>
        <begin position="259"/>
        <end position="488"/>
    </location>
</feature>
<organism evidence="3 4">
    <name type="scientific">Microbacterium natoriense</name>
    <dbReference type="NCBI Taxonomy" id="284570"/>
    <lineage>
        <taxon>Bacteria</taxon>
        <taxon>Bacillati</taxon>
        <taxon>Actinomycetota</taxon>
        <taxon>Actinomycetes</taxon>
        <taxon>Micrococcales</taxon>
        <taxon>Microbacteriaceae</taxon>
        <taxon>Microbacterium</taxon>
    </lineage>
</organism>
<sequence length="558" mass="59238">MNASWWRTDAIAWSAGEWSLELRGDELAEIRHHDAIVLRGVRAAVRVRGWQTVPVLVTAVTAEPDALTVSLRHEGLGTLLDSTLRATVHGGELMIAWAGVNQIGFDACRVGLVALHPASDSGRPAVVVHTDGAAEDVVFPEAISPHQPIRDIRELRLNDVVLAFHGDVFEMEDQRNWTDASFKTYSRPLALAYPYRVDAGEAVRQSITIRASCAQRGTRAIGADVIELRPAGAFPAIGVEASTAPDPVAAADLGAFRVVELDLTTPTWPAALARAATDGRPLDVRLVTRGTAQELSAAAAALSEVEVLRITPFDSDEHITTAGLLGATRAALATARVHAPLLAGSRSHFTELNREQARIPREVDGIVVNTTPLFHALDTEQLVEAVAVQRLIAEQSVRIADGRPVHIGPVSLRPRFNNVATTPEPGPDRADLSKGYGAQFTGAVDERQTSAELAAWVVASAAASAVPGVATLSWFETTGPRGLEGTPAAEAIAALEALAGGELLTGPSPDGLIWAIGSRRDDADTVLVANLDRIERAFSVDAASVALAPGTWSRITRR</sequence>
<reference evidence="3 4" key="1">
    <citation type="submission" date="2023-07" db="EMBL/GenBank/DDBJ databases">
        <title>Comparative genomics of wheat-associated soil bacteria to identify genetic determinants of phenazine resistance.</title>
        <authorList>
            <person name="Mouncey N."/>
        </authorList>
    </citation>
    <scope>NUCLEOTIDE SEQUENCE [LARGE SCALE GENOMIC DNA]</scope>
    <source>
        <strain evidence="3 4">W4I9-1</strain>
    </source>
</reference>